<dbReference type="KEGG" id="dfl:DFE_1286"/>
<sequence length="181" mass="20324">MTVLIKELMIPITEYVSVGLENSLYDYFKILDDDKVTKDKGHSHRDALVFDDNGTIMGKVTMMDVFLALEPGYKSLLDSLSPGSILTPEYMANQFKENDIWGEPLDNYCQKAAMLKIKDIMHEPKEDEYVEADRSIGSALNRYVAGIHQPLLVREGGKVVGVLRYGDVFGKIKELTLACSI</sequence>
<dbReference type="Proteomes" id="UP000269883">
    <property type="component" value="Chromosome"/>
</dbReference>
<dbReference type="SUPFAM" id="SSF54631">
    <property type="entry name" value="CBS-domain pair"/>
    <property type="match status" value="1"/>
</dbReference>
<dbReference type="AlphaFoldDB" id="A0A2Z6AXM1"/>
<dbReference type="EMBL" id="AP017378">
    <property type="protein sequence ID" value="BBD08012.1"/>
    <property type="molecule type" value="Genomic_DNA"/>
</dbReference>
<organism evidence="1 2">
    <name type="scientific">Desulfovibrio ferrophilus</name>
    <dbReference type="NCBI Taxonomy" id="241368"/>
    <lineage>
        <taxon>Bacteria</taxon>
        <taxon>Pseudomonadati</taxon>
        <taxon>Thermodesulfobacteriota</taxon>
        <taxon>Desulfovibrionia</taxon>
        <taxon>Desulfovibrionales</taxon>
        <taxon>Desulfovibrionaceae</taxon>
        <taxon>Desulfovibrio</taxon>
    </lineage>
</organism>
<gene>
    <name evidence="1" type="ORF">DFE_1286</name>
</gene>
<accession>A0A2Z6AXM1</accession>
<protein>
    <submittedName>
        <fullName evidence="1">CBS domain containing protein</fullName>
    </submittedName>
</protein>
<dbReference type="Gene3D" id="3.10.580.10">
    <property type="entry name" value="CBS-domain"/>
    <property type="match status" value="1"/>
</dbReference>
<dbReference type="InterPro" id="IPR046342">
    <property type="entry name" value="CBS_dom_sf"/>
</dbReference>
<name>A0A2Z6AXM1_9BACT</name>
<evidence type="ECO:0000313" key="2">
    <source>
        <dbReference type="Proteomes" id="UP000269883"/>
    </source>
</evidence>
<keyword evidence="2" id="KW-1185">Reference proteome</keyword>
<reference evidence="1 2" key="1">
    <citation type="journal article" date="2018" name="Sci. Adv.">
        <title>Multi-heme cytochromes provide a pathway for survival in energy-limited environments.</title>
        <authorList>
            <person name="Deng X."/>
            <person name="Dohmae N."/>
            <person name="Nealson K.H."/>
            <person name="Hashimoto K."/>
            <person name="Okamoto A."/>
        </authorList>
    </citation>
    <scope>NUCLEOTIDE SEQUENCE [LARGE SCALE GENOMIC DNA]</scope>
    <source>
        <strain evidence="1 2">IS5</strain>
    </source>
</reference>
<evidence type="ECO:0000313" key="1">
    <source>
        <dbReference type="EMBL" id="BBD08012.1"/>
    </source>
</evidence>
<proteinExistence type="predicted"/>
<dbReference type="OrthoDB" id="5470806at2"/>
<dbReference type="RefSeq" id="WP_126377760.1">
    <property type="nucleotide sequence ID" value="NZ_AP017378.1"/>
</dbReference>